<feature type="transmembrane region" description="Helical" evidence="1">
    <location>
        <begin position="102"/>
        <end position="127"/>
    </location>
</feature>
<proteinExistence type="predicted"/>
<dbReference type="RefSeq" id="WP_078808944.1">
    <property type="nucleotide sequence ID" value="NZ_FUWM01000004.1"/>
</dbReference>
<name>A0A1T4JUT8_9FIRM</name>
<keyword evidence="3" id="KW-1185">Reference proteome</keyword>
<dbReference type="Proteomes" id="UP000190625">
    <property type="component" value="Unassembled WGS sequence"/>
</dbReference>
<protein>
    <submittedName>
        <fullName evidence="2">Uncharacterized protein</fullName>
    </submittedName>
</protein>
<dbReference type="EMBL" id="FUWM01000004">
    <property type="protein sequence ID" value="SJZ33827.1"/>
    <property type="molecule type" value="Genomic_DNA"/>
</dbReference>
<dbReference type="OrthoDB" id="9794165at2"/>
<keyword evidence="1" id="KW-0812">Transmembrane</keyword>
<dbReference type="InterPro" id="IPR007272">
    <property type="entry name" value="Sulf_transp_TsuA/YedE"/>
</dbReference>
<dbReference type="STRING" id="142842.SAMN02745118_00421"/>
<organism evidence="2 3">
    <name type="scientific">Selenihalanaerobacter shriftii</name>
    <dbReference type="NCBI Taxonomy" id="142842"/>
    <lineage>
        <taxon>Bacteria</taxon>
        <taxon>Bacillati</taxon>
        <taxon>Bacillota</taxon>
        <taxon>Clostridia</taxon>
        <taxon>Halanaerobiales</taxon>
        <taxon>Halobacteroidaceae</taxon>
        <taxon>Selenihalanaerobacter</taxon>
    </lineage>
</organism>
<accession>A0A1T4JUT8</accession>
<dbReference type="Pfam" id="PF04143">
    <property type="entry name" value="Sulf_transp"/>
    <property type="match status" value="1"/>
</dbReference>
<keyword evidence="1" id="KW-1133">Transmembrane helix</keyword>
<keyword evidence="1" id="KW-0472">Membrane</keyword>
<sequence>MDKNKKEQLIGFMIILIIAVVIELNLLQLSVRIGLFWIIGLLIGFVLQRANFCFAGGFLNLILFKDTKLVKAIIILLGISTVGFAVHQYLFFTNYHQIIGRILPWGIFTVVGGLLFGLGMSLAGGCACSSLVKMGEGTVTFILVIVGLIIGSTIAVGHLDWWRSQLIMEPVFFPKYLGWFKAIILQLIFLVLIYLYTKWLDKYK</sequence>
<feature type="transmembrane region" description="Helical" evidence="1">
    <location>
        <begin position="9"/>
        <end position="29"/>
    </location>
</feature>
<evidence type="ECO:0000313" key="2">
    <source>
        <dbReference type="EMBL" id="SJZ33827.1"/>
    </source>
</evidence>
<dbReference type="AlphaFoldDB" id="A0A1T4JUT8"/>
<reference evidence="3" key="1">
    <citation type="submission" date="2017-02" db="EMBL/GenBank/DDBJ databases">
        <authorList>
            <person name="Varghese N."/>
            <person name="Submissions S."/>
        </authorList>
    </citation>
    <scope>NUCLEOTIDE SEQUENCE [LARGE SCALE GENOMIC DNA]</scope>
    <source>
        <strain evidence="3">ATCC BAA-73</strain>
    </source>
</reference>
<feature type="transmembrane region" description="Helical" evidence="1">
    <location>
        <begin position="69"/>
        <end position="90"/>
    </location>
</feature>
<gene>
    <name evidence="2" type="ORF">SAMN02745118_00421</name>
</gene>
<evidence type="ECO:0000256" key="1">
    <source>
        <dbReference type="SAM" id="Phobius"/>
    </source>
</evidence>
<evidence type="ECO:0000313" key="3">
    <source>
        <dbReference type="Proteomes" id="UP000190625"/>
    </source>
</evidence>
<feature type="transmembrane region" description="Helical" evidence="1">
    <location>
        <begin position="139"/>
        <end position="159"/>
    </location>
</feature>
<feature type="transmembrane region" description="Helical" evidence="1">
    <location>
        <begin position="35"/>
        <end position="62"/>
    </location>
</feature>
<feature type="transmembrane region" description="Helical" evidence="1">
    <location>
        <begin position="179"/>
        <end position="197"/>
    </location>
</feature>